<accession>A0ABY3VNF0</accession>
<evidence type="ECO:0000256" key="7">
    <source>
        <dbReference type="SAM" id="Phobius"/>
    </source>
</evidence>
<keyword evidence="4 7" id="KW-0812">Transmembrane</keyword>
<feature type="transmembrane region" description="Helical" evidence="7">
    <location>
        <begin position="15"/>
        <end position="36"/>
    </location>
</feature>
<gene>
    <name evidence="9" type="ORF">MKK62_05260</name>
</gene>
<keyword evidence="6 7" id="KW-0472">Membrane</keyword>
<keyword evidence="5 7" id="KW-1133">Transmembrane helix</keyword>
<dbReference type="Gene3D" id="3.40.50.300">
    <property type="entry name" value="P-loop containing nucleotide triphosphate hydrolases"/>
    <property type="match status" value="1"/>
</dbReference>
<dbReference type="EMBL" id="CP092488">
    <property type="protein sequence ID" value="UMB70717.1"/>
    <property type="molecule type" value="Genomic_DNA"/>
</dbReference>
<reference evidence="9" key="1">
    <citation type="submission" date="2022-08" db="EMBL/GenBank/DDBJ databases">
        <title>Whole genome sequencing of non-tuberculosis mycobacteria type-strains.</title>
        <authorList>
            <person name="Igarashi Y."/>
            <person name="Osugi A."/>
            <person name="Mitarai S."/>
        </authorList>
    </citation>
    <scope>NUCLEOTIDE SEQUENCE</scope>
    <source>
        <strain evidence="9">DSM 45127</strain>
    </source>
</reference>
<evidence type="ECO:0000256" key="5">
    <source>
        <dbReference type="ARBA" id="ARBA00022989"/>
    </source>
</evidence>
<comment type="subcellular location">
    <subcellularLocation>
        <location evidence="1">Cell membrane</location>
        <topology evidence="1">Multi-pass membrane protein</topology>
    </subcellularLocation>
</comment>
<evidence type="ECO:0000259" key="8">
    <source>
        <dbReference type="Pfam" id="PF02706"/>
    </source>
</evidence>
<evidence type="ECO:0000313" key="9">
    <source>
        <dbReference type="EMBL" id="UMB70717.1"/>
    </source>
</evidence>
<proteinExistence type="inferred from homology"/>
<dbReference type="Proteomes" id="UP001055336">
    <property type="component" value="Chromosome"/>
</dbReference>
<feature type="domain" description="Polysaccharide chain length determinant N-terminal" evidence="8">
    <location>
        <begin position="4"/>
        <end position="99"/>
    </location>
</feature>
<dbReference type="Pfam" id="PF02706">
    <property type="entry name" value="Wzz"/>
    <property type="match status" value="1"/>
</dbReference>
<evidence type="ECO:0000256" key="1">
    <source>
        <dbReference type="ARBA" id="ARBA00004651"/>
    </source>
</evidence>
<dbReference type="SUPFAM" id="SSF52540">
    <property type="entry name" value="P-loop containing nucleoside triphosphate hydrolases"/>
    <property type="match status" value="1"/>
</dbReference>
<keyword evidence="3" id="KW-1003">Cell membrane</keyword>
<dbReference type="PANTHER" id="PTHR32309">
    <property type="entry name" value="TYROSINE-PROTEIN KINASE"/>
    <property type="match status" value="1"/>
</dbReference>
<dbReference type="PANTHER" id="PTHR32309:SF31">
    <property type="entry name" value="CAPSULAR EXOPOLYSACCHARIDE FAMILY"/>
    <property type="match status" value="1"/>
</dbReference>
<evidence type="ECO:0000256" key="6">
    <source>
        <dbReference type="ARBA" id="ARBA00023136"/>
    </source>
</evidence>
<feature type="transmembrane region" description="Helical" evidence="7">
    <location>
        <begin position="186"/>
        <end position="210"/>
    </location>
</feature>
<dbReference type="RefSeq" id="WP_240262478.1">
    <property type="nucleotide sequence ID" value="NZ_CP092488.2"/>
</dbReference>
<evidence type="ECO:0000313" key="10">
    <source>
        <dbReference type="Proteomes" id="UP001055336"/>
    </source>
</evidence>
<evidence type="ECO:0000256" key="4">
    <source>
        <dbReference type="ARBA" id="ARBA00022692"/>
    </source>
</evidence>
<evidence type="ECO:0000256" key="2">
    <source>
        <dbReference type="ARBA" id="ARBA00006683"/>
    </source>
</evidence>
<keyword evidence="10" id="KW-1185">Reference proteome</keyword>
<dbReference type="InterPro" id="IPR027417">
    <property type="entry name" value="P-loop_NTPase"/>
</dbReference>
<dbReference type="InterPro" id="IPR003856">
    <property type="entry name" value="LPS_length_determ_N"/>
</dbReference>
<sequence>MTGLLELLAVVRNKFLILIVWTLAGAAAAGGLNLLLPVVYEANARILVAAPYWNDSTALADPNTGGGGLKAYGDEFTQQRMTSYVRLVTTPMVADSVAKRLQLGQSGDDLAKKLSGHIIPDTVMIQVRAQDSSPVRAAAIADAAAQRTIDVIKDVERPPYTAVSPIQPVLTEPASVPSHPISPRSLLNIGSGAILGFLIGLTYVAAYAGVRESLLLKRLRGIGEITGQQHNVIGVLSAEEHLGLDEVHVDAKLLRLELARRLTDAEIRSFVLAAPRATQTTGVLAMLLATALTESGSPSIVVHADFRAHQDRSMVGLGDLLSSSTPVDDAIHSDARGVGWITAGTAPANPTKELTGPRMRDVLDDLGCRYRHVIVAGPAVLESADAVDLATQVGASILVDPIPETSADELRESERLLGLSRGFCMGRIVIAGQTFSTPVEAAQLQRKPLVA</sequence>
<comment type="similarity">
    <text evidence="2">Belongs to the CpsC/CapA family.</text>
</comment>
<dbReference type="InterPro" id="IPR050445">
    <property type="entry name" value="Bact_polysacc_biosynth/exp"/>
</dbReference>
<evidence type="ECO:0000256" key="3">
    <source>
        <dbReference type="ARBA" id="ARBA00022475"/>
    </source>
</evidence>
<organism evidence="9 10">
    <name type="scientific">Mycobacterium paraterrae</name>
    <dbReference type="NCBI Taxonomy" id="577492"/>
    <lineage>
        <taxon>Bacteria</taxon>
        <taxon>Bacillati</taxon>
        <taxon>Actinomycetota</taxon>
        <taxon>Actinomycetes</taxon>
        <taxon>Mycobacteriales</taxon>
        <taxon>Mycobacteriaceae</taxon>
        <taxon>Mycobacterium</taxon>
    </lineage>
</organism>
<name>A0ABY3VNF0_9MYCO</name>
<protein>
    <submittedName>
        <fullName evidence="9">Wzz/FepE/Etk N-terminal domain-containing protein</fullName>
    </submittedName>
</protein>